<accession>A0A484FMX9</accession>
<dbReference type="Proteomes" id="UP000014480">
    <property type="component" value="Unassembled WGS sequence"/>
</dbReference>
<dbReference type="AlphaFoldDB" id="A0A484FMX9"/>
<gene>
    <name evidence="1" type="ORF">Cob_v008388</name>
</gene>
<sequence>MLYATTKRAARPALRRRGASLPFKWMADSVQTRILMLCGWALASQRTKAIRLQYGYAFRNLLVLRSVRPALSTGRMAVMLLNMS</sequence>
<reference evidence="2" key="2">
    <citation type="journal article" date="2019" name="Mol. Plant Microbe Interact.">
        <title>Genome sequence resources for four phytopathogenic fungi from the Colletotrichum orbiculare species complex.</title>
        <authorList>
            <person name="Gan P."/>
            <person name="Tsushima A."/>
            <person name="Narusaka M."/>
            <person name="Narusaka Y."/>
            <person name="Takano Y."/>
            <person name="Kubo Y."/>
            <person name="Shirasu K."/>
        </authorList>
    </citation>
    <scope>GENOME REANNOTATION</scope>
    <source>
        <strain evidence="2">104-T / ATCC 96160 / CBS 514.97 / LARS 414 / MAFF 240422</strain>
    </source>
</reference>
<evidence type="ECO:0000313" key="2">
    <source>
        <dbReference type="Proteomes" id="UP000014480"/>
    </source>
</evidence>
<name>A0A484FMX9_COLOR</name>
<reference evidence="2" key="1">
    <citation type="journal article" date="2013" name="New Phytol.">
        <title>Comparative genomic and transcriptomic analyses reveal the hemibiotrophic stage shift of Colletotrichum fungi.</title>
        <authorList>
            <person name="Gan P."/>
            <person name="Ikeda K."/>
            <person name="Irieda H."/>
            <person name="Narusaka M."/>
            <person name="O'Connell R.J."/>
            <person name="Narusaka Y."/>
            <person name="Takano Y."/>
            <person name="Kubo Y."/>
            <person name="Shirasu K."/>
        </authorList>
    </citation>
    <scope>NUCLEOTIDE SEQUENCE [LARGE SCALE GENOMIC DNA]</scope>
    <source>
        <strain evidence="2">104-T / ATCC 96160 / CBS 514.97 / LARS 414 / MAFF 240422</strain>
    </source>
</reference>
<comment type="caution">
    <text evidence="1">The sequence shown here is derived from an EMBL/GenBank/DDBJ whole genome shotgun (WGS) entry which is preliminary data.</text>
</comment>
<protein>
    <submittedName>
        <fullName evidence="1">Uncharacterized protein</fullName>
    </submittedName>
</protein>
<keyword evidence="2" id="KW-1185">Reference proteome</keyword>
<organism evidence="1 2">
    <name type="scientific">Colletotrichum orbiculare (strain 104-T / ATCC 96160 / CBS 514.97 / LARS 414 / MAFF 240422)</name>
    <name type="common">Cucumber anthracnose fungus</name>
    <name type="synonym">Colletotrichum lagenarium</name>
    <dbReference type="NCBI Taxonomy" id="1213857"/>
    <lineage>
        <taxon>Eukaryota</taxon>
        <taxon>Fungi</taxon>
        <taxon>Dikarya</taxon>
        <taxon>Ascomycota</taxon>
        <taxon>Pezizomycotina</taxon>
        <taxon>Sordariomycetes</taxon>
        <taxon>Hypocreomycetidae</taxon>
        <taxon>Glomerellales</taxon>
        <taxon>Glomerellaceae</taxon>
        <taxon>Colletotrichum</taxon>
        <taxon>Colletotrichum orbiculare species complex</taxon>
    </lineage>
</organism>
<proteinExistence type="predicted"/>
<dbReference type="EMBL" id="AMCV02000022">
    <property type="protein sequence ID" value="TDZ18854.1"/>
    <property type="molecule type" value="Genomic_DNA"/>
</dbReference>
<evidence type="ECO:0000313" key="1">
    <source>
        <dbReference type="EMBL" id="TDZ18854.1"/>
    </source>
</evidence>